<dbReference type="OrthoDB" id="4510758at2"/>
<dbReference type="AlphaFoldDB" id="A0A0B6TXN8"/>
<keyword evidence="3" id="KW-1185">Reference proteome</keyword>
<sequence>MASGVSFLCVKTQYFPQLIAVAATASLALSAASPALAQSEEGGASSELIGEAVVGSSQNPASSGSSLDATLSSLSLLGSSEIPIGGPFLSSNPEYPLATTPIDGPARIVRVERTPGERLERWTIASPSMQREVSVQIYRGANETAPAPLLYLLDGIDAPYNSGWLGPGKVQEVFEDENVTLVMPTQAAGSWYSDWEQEDPALGLNKWETFIIDELDPLLKDDAELNFNGERGIGGLSMGASGAVHIANTNPELFDAVFGISGCYSPTDAMGRQIVNIVTGSRGGDVENMWGPFGSEEWQRHDVVDNPDGLLGMDAYLSAANGEITEADRAFYGDDVVNMTAGTVLERGVLSCTQDLDAALQEAGKTDHVVNYKGPGVHAWSNFREELQPAWDTIGDSLFDGV</sequence>
<keyword evidence="2" id="KW-0012">Acyltransferase</keyword>
<dbReference type="InterPro" id="IPR029058">
    <property type="entry name" value="AB_hydrolase_fold"/>
</dbReference>
<evidence type="ECO:0000313" key="2">
    <source>
        <dbReference type="EMBL" id="AJK69471.1"/>
    </source>
</evidence>
<dbReference type="EC" id="2.3.1.122" evidence="2"/>
<dbReference type="KEGG" id="cmq:B840_09400"/>
<proteinExistence type="predicted"/>
<accession>A0A0B6TXN8</accession>
<keyword evidence="1" id="KW-0732">Signal</keyword>
<dbReference type="Pfam" id="PF00756">
    <property type="entry name" value="Esterase"/>
    <property type="match status" value="1"/>
</dbReference>
<dbReference type="SUPFAM" id="SSF53474">
    <property type="entry name" value="alpha/beta-Hydrolases"/>
    <property type="match status" value="1"/>
</dbReference>
<dbReference type="GO" id="GO:0050348">
    <property type="term" value="F:trehalose O-mycolyltransferase activity"/>
    <property type="evidence" value="ECO:0007669"/>
    <property type="project" value="UniProtKB-EC"/>
</dbReference>
<evidence type="ECO:0000313" key="3">
    <source>
        <dbReference type="Proteomes" id="UP000031928"/>
    </source>
</evidence>
<dbReference type="PANTHER" id="PTHR48098">
    <property type="entry name" value="ENTEROCHELIN ESTERASE-RELATED"/>
    <property type="match status" value="1"/>
</dbReference>
<dbReference type="HOGENOM" id="CLU_026624_0_1_11"/>
<protein>
    <submittedName>
        <fullName evidence="2">Corynomycolyl transferase</fullName>
        <ecNumber evidence="2">2.3.1.122</ecNumber>
    </submittedName>
</protein>
<dbReference type="PANTHER" id="PTHR48098:SF1">
    <property type="entry name" value="DIACYLGLYCEROL ACYLTRANSFERASE_MYCOLYLTRANSFERASE AG85A"/>
    <property type="match status" value="1"/>
</dbReference>
<dbReference type="STRING" id="1224162.B840_09400"/>
<organism evidence="2 3">
    <name type="scientific">Corynebacterium marinum DSM 44953</name>
    <dbReference type="NCBI Taxonomy" id="1224162"/>
    <lineage>
        <taxon>Bacteria</taxon>
        <taxon>Bacillati</taxon>
        <taxon>Actinomycetota</taxon>
        <taxon>Actinomycetes</taxon>
        <taxon>Mycobacteriales</taxon>
        <taxon>Corynebacteriaceae</taxon>
        <taxon>Corynebacterium</taxon>
    </lineage>
</organism>
<name>A0A0B6TXN8_9CORY</name>
<reference evidence="2 3" key="1">
    <citation type="submission" date="2014-05" db="EMBL/GenBank/DDBJ databases">
        <title>Complete genome sequence of Corynebacterium marinum DSM 44953.</title>
        <authorList>
            <person name="Schaffert L."/>
            <person name="Albersmeier A."/>
            <person name="Kalinowski J."/>
            <person name="Ruckert C."/>
        </authorList>
    </citation>
    <scope>NUCLEOTIDE SEQUENCE [LARGE SCALE GENOMIC DNA]</scope>
    <source>
        <strain evidence="2 3">DSM 44953</strain>
    </source>
</reference>
<evidence type="ECO:0000256" key="1">
    <source>
        <dbReference type="SAM" id="SignalP"/>
    </source>
</evidence>
<dbReference type="InterPro" id="IPR050583">
    <property type="entry name" value="Mycobacterial_A85_antigen"/>
</dbReference>
<dbReference type="InterPro" id="IPR000801">
    <property type="entry name" value="Esterase-like"/>
</dbReference>
<keyword evidence="2" id="KW-0808">Transferase</keyword>
<gene>
    <name evidence="2" type="primary">cmt4</name>
    <name evidence="2" type="ORF">B840_09400</name>
</gene>
<dbReference type="EMBL" id="CP007790">
    <property type="protein sequence ID" value="AJK69471.1"/>
    <property type="molecule type" value="Genomic_DNA"/>
</dbReference>
<dbReference type="Proteomes" id="UP000031928">
    <property type="component" value="Chromosome"/>
</dbReference>
<feature type="chain" id="PRO_5002110570" evidence="1">
    <location>
        <begin position="38"/>
        <end position="402"/>
    </location>
</feature>
<feature type="signal peptide" evidence="1">
    <location>
        <begin position="1"/>
        <end position="37"/>
    </location>
</feature>
<dbReference type="Gene3D" id="3.40.50.1820">
    <property type="entry name" value="alpha/beta hydrolase"/>
    <property type="match status" value="1"/>
</dbReference>